<protein>
    <recommendedName>
        <fullName evidence="4">Beta-carotene 15,15'-monooxygenase</fullName>
    </recommendedName>
</protein>
<keyword evidence="1" id="KW-1133">Transmembrane helix</keyword>
<evidence type="ECO:0000313" key="2">
    <source>
        <dbReference type="EMBL" id="MBB5746105.1"/>
    </source>
</evidence>
<feature type="transmembrane region" description="Helical" evidence="1">
    <location>
        <begin position="150"/>
        <end position="177"/>
    </location>
</feature>
<sequence length="263" mass="26468">MSQEHPPRPRLSPATVLPEVVGMLPRVWLGARYALGLWAALGAIAALAPQGFIGIVLAGLGAVAGLVAIGASLRITVADDLEGAKVLGLGPGGLQIGRAELQLFGAAALCLLFWAIVASLVGLTVLALFGGSELDVAAIQARDWGSVGPAWRVAVVAIVGVGAIVIPVMLAARLAMAGPATVAQRRMVSLPAMAISRGNVAFLVLGLVLTSLPALLVLGILAAIGGPVAAIGSSVAVVWLLLPGWLAFLGVVYRGVRIAADAT</sequence>
<gene>
    <name evidence="2" type="ORF">GGR13_001689</name>
</gene>
<dbReference type="EMBL" id="JACHOR010000002">
    <property type="protein sequence ID" value="MBB5746105.1"/>
    <property type="molecule type" value="Genomic_DNA"/>
</dbReference>
<feature type="transmembrane region" description="Helical" evidence="1">
    <location>
        <begin position="198"/>
        <end position="224"/>
    </location>
</feature>
<evidence type="ECO:0008006" key="4">
    <source>
        <dbReference type="Google" id="ProtNLM"/>
    </source>
</evidence>
<keyword evidence="1" id="KW-0472">Membrane</keyword>
<name>A0A7W9CI55_9CAUL</name>
<feature type="transmembrane region" description="Helical" evidence="1">
    <location>
        <begin position="103"/>
        <end position="130"/>
    </location>
</feature>
<feature type="transmembrane region" description="Helical" evidence="1">
    <location>
        <begin position="27"/>
        <end position="46"/>
    </location>
</feature>
<evidence type="ECO:0000313" key="3">
    <source>
        <dbReference type="Proteomes" id="UP000545037"/>
    </source>
</evidence>
<feature type="transmembrane region" description="Helical" evidence="1">
    <location>
        <begin position="230"/>
        <end position="253"/>
    </location>
</feature>
<keyword evidence="1" id="KW-0812">Transmembrane</keyword>
<evidence type="ECO:0000256" key="1">
    <source>
        <dbReference type="SAM" id="Phobius"/>
    </source>
</evidence>
<dbReference type="Proteomes" id="UP000545037">
    <property type="component" value="Unassembled WGS sequence"/>
</dbReference>
<comment type="caution">
    <text evidence="2">The sequence shown here is derived from an EMBL/GenBank/DDBJ whole genome shotgun (WGS) entry which is preliminary data.</text>
</comment>
<dbReference type="RefSeq" id="WP_183213048.1">
    <property type="nucleotide sequence ID" value="NZ_JACHOR010000002.1"/>
</dbReference>
<keyword evidence="3" id="KW-1185">Reference proteome</keyword>
<reference evidence="2 3" key="1">
    <citation type="submission" date="2020-08" db="EMBL/GenBank/DDBJ databases">
        <title>Genomic Encyclopedia of Type Strains, Phase IV (KMG-IV): sequencing the most valuable type-strain genomes for metagenomic binning, comparative biology and taxonomic classification.</title>
        <authorList>
            <person name="Goeker M."/>
        </authorList>
    </citation>
    <scope>NUCLEOTIDE SEQUENCE [LARGE SCALE GENOMIC DNA]</scope>
    <source>
        <strain evidence="2 3">DSM 4737</strain>
    </source>
</reference>
<dbReference type="AlphaFoldDB" id="A0A7W9CI55"/>
<feature type="transmembrane region" description="Helical" evidence="1">
    <location>
        <begin position="52"/>
        <end position="73"/>
    </location>
</feature>
<accession>A0A7W9CI55</accession>
<organism evidence="2 3">
    <name type="scientific">Brevundimonas variabilis</name>
    <dbReference type="NCBI Taxonomy" id="74312"/>
    <lineage>
        <taxon>Bacteria</taxon>
        <taxon>Pseudomonadati</taxon>
        <taxon>Pseudomonadota</taxon>
        <taxon>Alphaproteobacteria</taxon>
        <taxon>Caulobacterales</taxon>
        <taxon>Caulobacteraceae</taxon>
        <taxon>Brevundimonas</taxon>
    </lineage>
</organism>
<proteinExistence type="predicted"/>